<dbReference type="OrthoDB" id="6174426at2"/>
<evidence type="ECO:0000313" key="1">
    <source>
        <dbReference type="EMBL" id="SDD51197.1"/>
    </source>
</evidence>
<proteinExistence type="predicted"/>
<dbReference type="AlphaFoldDB" id="A0A1G6VDV2"/>
<reference evidence="1 2" key="1">
    <citation type="submission" date="2016-10" db="EMBL/GenBank/DDBJ databases">
        <authorList>
            <person name="de Groot N.N."/>
        </authorList>
    </citation>
    <scope>NUCLEOTIDE SEQUENCE [LARGE SCALE GENOMIC DNA]</scope>
    <source>
        <strain evidence="1 2">CGMCC 4.6858</strain>
    </source>
</reference>
<sequence>MRIVEVPAGTVVVELEDDEASWSTLSWAAERAARAGRDLTLVHALAVEERFGTDPWVLLEVVGSLADAGQELLAAARHEARRVAPTLRIREVLRLVDRKTAIDALAATAAEVFRAGTKVPSVAVVSH</sequence>
<evidence type="ECO:0000313" key="2">
    <source>
        <dbReference type="Proteomes" id="UP000199034"/>
    </source>
</evidence>
<evidence type="ECO:0008006" key="3">
    <source>
        <dbReference type="Google" id="ProtNLM"/>
    </source>
</evidence>
<dbReference type="RefSeq" id="WP_090858329.1">
    <property type="nucleotide sequence ID" value="NZ_FMZM01000008.1"/>
</dbReference>
<dbReference type="SUPFAM" id="SSF52402">
    <property type="entry name" value="Adenine nucleotide alpha hydrolases-like"/>
    <property type="match status" value="1"/>
</dbReference>
<accession>A0A1G6VDV2</accession>
<dbReference type="STRING" id="1045774.SAMN05421872_108280"/>
<dbReference type="EMBL" id="FMZM01000008">
    <property type="protein sequence ID" value="SDD51197.1"/>
    <property type="molecule type" value="Genomic_DNA"/>
</dbReference>
<dbReference type="Gene3D" id="3.40.50.620">
    <property type="entry name" value="HUPs"/>
    <property type="match status" value="1"/>
</dbReference>
<keyword evidence="2" id="KW-1185">Reference proteome</keyword>
<organism evidence="1 2">
    <name type="scientific">Nocardioides lianchengensis</name>
    <dbReference type="NCBI Taxonomy" id="1045774"/>
    <lineage>
        <taxon>Bacteria</taxon>
        <taxon>Bacillati</taxon>
        <taxon>Actinomycetota</taxon>
        <taxon>Actinomycetes</taxon>
        <taxon>Propionibacteriales</taxon>
        <taxon>Nocardioidaceae</taxon>
        <taxon>Nocardioides</taxon>
    </lineage>
</organism>
<dbReference type="InterPro" id="IPR014729">
    <property type="entry name" value="Rossmann-like_a/b/a_fold"/>
</dbReference>
<dbReference type="Proteomes" id="UP000199034">
    <property type="component" value="Unassembled WGS sequence"/>
</dbReference>
<protein>
    <recommendedName>
        <fullName evidence="3">Universal stress protein family protein</fullName>
    </recommendedName>
</protein>
<name>A0A1G6VDV2_9ACTN</name>
<gene>
    <name evidence="1" type="ORF">SAMN05421872_108280</name>
</gene>